<dbReference type="Proteomes" id="UP000553756">
    <property type="component" value="Unassembled WGS sequence"/>
</dbReference>
<name>A0ABX1SXR8_9BIFI</name>
<gene>
    <name evidence="1" type="ORF">G1C94_0686</name>
</gene>
<organism evidence="1 2">
    <name type="scientific">Bifidobacterium panos</name>
    <dbReference type="NCBI Taxonomy" id="2675321"/>
    <lineage>
        <taxon>Bacteria</taxon>
        <taxon>Bacillati</taxon>
        <taxon>Actinomycetota</taxon>
        <taxon>Actinomycetes</taxon>
        <taxon>Bifidobacteriales</taxon>
        <taxon>Bifidobacteriaceae</taxon>
        <taxon>Bifidobacterium</taxon>
    </lineage>
</organism>
<protein>
    <submittedName>
        <fullName evidence="1">Uncharacterized protein</fullName>
    </submittedName>
</protein>
<dbReference type="RefSeq" id="WP_172144766.1">
    <property type="nucleotide sequence ID" value="NZ_JAAIIJ010000012.1"/>
</dbReference>
<accession>A0ABX1SXR8</accession>
<evidence type="ECO:0000313" key="2">
    <source>
        <dbReference type="Proteomes" id="UP000553756"/>
    </source>
</evidence>
<comment type="caution">
    <text evidence="1">The sequence shown here is derived from an EMBL/GenBank/DDBJ whole genome shotgun (WGS) entry which is preliminary data.</text>
</comment>
<reference evidence="1 2" key="1">
    <citation type="submission" date="2020-02" db="EMBL/GenBank/DDBJ databases">
        <title>Characterization of phylogenetic diversity of novel bifidobacterial species isolated in Czech ZOOs.</title>
        <authorList>
            <person name="Lugli G.A."/>
            <person name="Vera N.B."/>
            <person name="Ventura M."/>
        </authorList>
    </citation>
    <scope>NUCLEOTIDE SEQUENCE [LARGE SCALE GENOMIC DNA]</scope>
    <source>
        <strain evidence="1 2">DSM 109963</strain>
    </source>
</reference>
<sequence length="55" mass="6169">MAVALTDMKPMTAYAPPADGLAHDAVEEKWLRLHRALKDRPNRLEKRPLGSDSNN</sequence>
<keyword evidence="2" id="KW-1185">Reference proteome</keyword>
<proteinExistence type="predicted"/>
<evidence type="ECO:0000313" key="1">
    <source>
        <dbReference type="EMBL" id="NMN02064.1"/>
    </source>
</evidence>
<dbReference type="EMBL" id="JAAIIJ010000012">
    <property type="protein sequence ID" value="NMN02064.1"/>
    <property type="molecule type" value="Genomic_DNA"/>
</dbReference>